<name>A0ABN8I7V6_9NEOP</name>
<evidence type="ECO:0000313" key="2">
    <source>
        <dbReference type="EMBL" id="CAH2048394.1"/>
    </source>
</evidence>
<feature type="non-terminal residue" evidence="2">
    <location>
        <position position="1"/>
    </location>
</feature>
<feature type="region of interest" description="Disordered" evidence="1">
    <location>
        <begin position="61"/>
        <end position="87"/>
    </location>
</feature>
<feature type="compositionally biased region" description="Polar residues" evidence="1">
    <location>
        <begin position="14"/>
        <end position="31"/>
    </location>
</feature>
<accession>A0ABN8I7V6</accession>
<feature type="region of interest" description="Disordered" evidence="1">
    <location>
        <begin position="1"/>
        <end position="38"/>
    </location>
</feature>
<evidence type="ECO:0000256" key="1">
    <source>
        <dbReference type="SAM" id="MobiDB-lite"/>
    </source>
</evidence>
<evidence type="ECO:0000313" key="3">
    <source>
        <dbReference type="Proteomes" id="UP000837857"/>
    </source>
</evidence>
<feature type="compositionally biased region" description="Basic and acidic residues" evidence="1">
    <location>
        <begin position="1"/>
        <end position="11"/>
    </location>
</feature>
<dbReference type="Proteomes" id="UP000837857">
    <property type="component" value="Chromosome 18"/>
</dbReference>
<gene>
    <name evidence="2" type="ORF">IPOD504_LOCUS6037</name>
</gene>
<protein>
    <submittedName>
        <fullName evidence="2">Uncharacterized protein</fullName>
    </submittedName>
</protein>
<sequence>MGMRPSDKPVESEPASQRSSEPTGSRSSEPAHQNRKRWQMRAVLERPGCSAVGNCGPGVEAPAAADRARATLDSGPSVRQRVTAGRA</sequence>
<organism evidence="2 3">
    <name type="scientific">Iphiclides podalirius</name>
    <name type="common">scarce swallowtail</name>
    <dbReference type="NCBI Taxonomy" id="110791"/>
    <lineage>
        <taxon>Eukaryota</taxon>
        <taxon>Metazoa</taxon>
        <taxon>Ecdysozoa</taxon>
        <taxon>Arthropoda</taxon>
        <taxon>Hexapoda</taxon>
        <taxon>Insecta</taxon>
        <taxon>Pterygota</taxon>
        <taxon>Neoptera</taxon>
        <taxon>Endopterygota</taxon>
        <taxon>Lepidoptera</taxon>
        <taxon>Glossata</taxon>
        <taxon>Ditrysia</taxon>
        <taxon>Papilionoidea</taxon>
        <taxon>Papilionidae</taxon>
        <taxon>Papilioninae</taxon>
        <taxon>Iphiclides</taxon>
    </lineage>
</organism>
<reference evidence="2" key="1">
    <citation type="submission" date="2022-03" db="EMBL/GenBank/DDBJ databases">
        <authorList>
            <person name="Martin H S."/>
        </authorList>
    </citation>
    <scope>NUCLEOTIDE SEQUENCE</scope>
</reference>
<dbReference type="EMBL" id="OW152830">
    <property type="protein sequence ID" value="CAH2048394.1"/>
    <property type="molecule type" value="Genomic_DNA"/>
</dbReference>
<proteinExistence type="predicted"/>
<keyword evidence="3" id="KW-1185">Reference proteome</keyword>